<organism evidence="1 2">
    <name type="scientific">Rubroshorea leprosula</name>
    <dbReference type="NCBI Taxonomy" id="152421"/>
    <lineage>
        <taxon>Eukaryota</taxon>
        <taxon>Viridiplantae</taxon>
        <taxon>Streptophyta</taxon>
        <taxon>Embryophyta</taxon>
        <taxon>Tracheophyta</taxon>
        <taxon>Spermatophyta</taxon>
        <taxon>Magnoliopsida</taxon>
        <taxon>eudicotyledons</taxon>
        <taxon>Gunneridae</taxon>
        <taxon>Pentapetalae</taxon>
        <taxon>rosids</taxon>
        <taxon>malvids</taxon>
        <taxon>Malvales</taxon>
        <taxon>Dipterocarpaceae</taxon>
        <taxon>Rubroshorea</taxon>
    </lineage>
</organism>
<reference evidence="1 2" key="1">
    <citation type="journal article" date="2021" name="Commun. Biol.">
        <title>The genome of Shorea leprosula (Dipterocarpaceae) highlights the ecological relevance of drought in aseasonal tropical rainforests.</title>
        <authorList>
            <person name="Ng K.K.S."/>
            <person name="Kobayashi M.J."/>
            <person name="Fawcett J.A."/>
            <person name="Hatakeyama M."/>
            <person name="Paape T."/>
            <person name="Ng C.H."/>
            <person name="Ang C.C."/>
            <person name="Tnah L.H."/>
            <person name="Lee C.T."/>
            <person name="Nishiyama T."/>
            <person name="Sese J."/>
            <person name="O'Brien M.J."/>
            <person name="Copetti D."/>
            <person name="Mohd Noor M.I."/>
            <person name="Ong R.C."/>
            <person name="Putra M."/>
            <person name="Sireger I.Z."/>
            <person name="Indrioko S."/>
            <person name="Kosugi Y."/>
            <person name="Izuno A."/>
            <person name="Isagi Y."/>
            <person name="Lee S.L."/>
            <person name="Shimizu K.K."/>
        </authorList>
    </citation>
    <scope>NUCLEOTIDE SEQUENCE [LARGE SCALE GENOMIC DNA]</scope>
    <source>
        <strain evidence="1">214</strain>
    </source>
</reference>
<evidence type="ECO:0000313" key="2">
    <source>
        <dbReference type="Proteomes" id="UP001054252"/>
    </source>
</evidence>
<dbReference type="Proteomes" id="UP001054252">
    <property type="component" value="Unassembled WGS sequence"/>
</dbReference>
<dbReference type="EMBL" id="BPVZ01000034">
    <property type="protein sequence ID" value="GKV11404.1"/>
    <property type="molecule type" value="Genomic_DNA"/>
</dbReference>
<gene>
    <name evidence="1" type="ORF">SLEP1_g22665</name>
</gene>
<proteinExistence type="predicted"/>
<name>A0AAV5J9W2_9ROSI</name>
<keyword evidence="2" id="KW-1185">Reference proteome</keyword>
<evidence type="ECO:0000313" key="1">
    <source>
        <dbReference type="EMBL" id="GKV11404.1"/>
    </source>
</evidence>
<dbReference type="AlphaFoldDB" id="A0AAV5J9W2"/>
<comment type="caution">
    <text evidence="1">The sequence shown here is derived from an EMBL/GenBank/DDBJ whole genome shotgun (WGS) entry which is preliminary data.</text>
</comment>
<protein>
    <submittedName>
        <fullName evidence="1">Uncharacterized protein</fullName>
    </submittedName>
</protein>
<accession>A0AAV5J9W2</accession>
<sequence>MRLDRLMLKKNYMRDGTHHELRVGSNEASLVPTKLRWFQRWTGNWLLLEILPAIRNSVFGGCLSATDRNTTCIVICHPCIKCGHKLLMVTQAASSVGLQWDFQPLVSIKGLCHSDEDVIERGGVVSMEGGCQPHPWPPIREGVIPLTNNDPSCHTASSEGGLGCCYLPGIATPCTGDHQGTVGRYLMDFHC</sequence>